<dbReference type="AlphaFoldDB" id="A0A1G8SZU1"/>
<dbReference type="STRING" id="555512.SAMN04487993_102711"/>
<keyword evidence="3" id="KW-1185">Reference proteome</keyword>
<organism evidence="2 3">
    <name type="scientific">Salipiger marinus</name>
    <dbReference type="NCBI Taxonomy" id="555512"/>
    <lineage>
        <taxon>Bacteria</taxon>
        <taxon>Pseudomonadati</taxon>
        <taxon>Pseudomonadota</taxon>
        <taxon>Alphaproteobacteria</taxon>
        <taxon>Rhodobacterales</taxon>
        <taxon>Roseobacteraceae</taxon>
        <taxon>Salipiger</taxon>
    </lineage>
</organism>
<reference evidence="2 3" key="1">
    <citation type="submission" date="2016-10" db="EMBL/GenBank/DDBJ databases">
        <authorList>
            <person name="de Groot N.N."/>
        </authorList>
    </citation>
    <scope>NUCLEOTIDE SEQUENCE [LARGE SCALE GENOMIC DNA]</scope>
    <source>
        <strain evidence="2 3">DSM 26424</strain>
    </source>
</reference>
<dbReference type="Proteomes" id="UP000199093">
    <property type="component" value="Unassembled WGS sequence"/>
</dbReference>
<keyword evidence="2" id="KW-0489">Methyltransferase</keyword>
<dbReference type="GO" id="GO:0008757">
    <property type="term" value="F:S-adenosylmethionine-dependent methyltransferase activity"/>
    <property type="evidence" value="ECO:0007669"/>
    <property type="project" value="InterPro"/>
</dbReference>
<dbReference type="OrthoDB" id="8153637at2"/>
<dbReference type="SUPFAM" id="SSF53335">
    <property type="entry name" value="S-adenosyl-L-methionine-dependent methyltransferases"/>
    <property type="match status" value="1"/>
</dbReference>
<dbReference type="PANTHER" id="PTHR45036">
    <property type="entry name" value="METHYLTRANSFERASE LIKE 7B"/>
    <property type="match status" value="1"/>
</dbReference>
<proteinExistence type="predicted"/>
<keyword evidence="2" id="KW-0808">Transferase</keyword>
<accession>A0A1G8SZU1</accession>
<dbReference type="Pfam" id="PF08241">
    <property type="entry name" value="Methyltransf_11"/>
    <property type="match status" value="1"/>
</dbReference>
<dbReference type="CDD" id="cd02440">
    <property type="entry name" value="AdoMet_MTases"/>
    <property type="match status" value="1"/>
</dbReference>
<evidence type="ECO:0000259" key="1">
    <source>
        <dbReference type="Pfam" id="PF08241"/>
    </source>
</evidence>
<dbReference type="GO" id="GO:0032259">
    <property type="term" value="P:methylation"/>
    <property type="evidence" value="ECO:0007669"/>
    <property type="project" value="UniProtKB-KW"/>
</dbReference>
<dbReference type="InterPro" id="IPR052356">
    <property type="entry name" value="Thiol_S-MT"/>
</dbReference>
<dbReference type="InterPro" id="IPR013216">
    <property type="entry name" value="Methyltransf_11"/>
</dbReference>
<dbReference type="PANTHER" id="PTHR45036:SF1">
    <property type="entry name" value="METHYLTRANSFERASE LIKE 7A"/>
    <property type="match status" value="1"/>
</dbReference>
<dbReference type="Gene3D" id="3.40.50.150">
    <property type="entry name" value="Vaccinia Virus protein VP39"/>
    <property type="match status" value="1"/>
</dbReference>
<dbReference type="EMBL" id="FNEJ01000027">
    <property type="protein sequence ID" value="SDJ34673.1"/>
    <property type="molecule type" value="Genomic_DNA"/>
</dbReference>
<dbReference type="RefSeq" id="WP_067631010.1">
    <property type="nucleotide sequence ID" value="NZ_FNEJ01000027.1"/>
</dbReference>
<dbReference type="InterPro" id="IPR029063">
    <property type="entry name" value="SAM-dependent_MTases_sf"/>
</dbReference>
<feature type="domain" description="Methyltransferase type 11" evidence="1">
    <location>
        <begin position="38"/>
        <end position="132"/>
    </location>
</feature>
<name>A0A1G8SZU1_9RHOB</name>
<evidence type="ECO:0000313" key="2">
    <source>
        <dbReference type="EMBL" id="SDJ34673.1"/>
    </source>
</evidence>
<evidence type="ECO:0000313" key="3">
    <source>
        <dbReference type="Proteomes" id="UP000199093"/>
    </source>
</evidence>
<protein>
    <submittedName>
        <fullName evidence="2">Methyltransferase domain-containing protein</fullName>
    </submittedName>
</protein>
<gene>
    <name evidence="2" type="ORF">SAMN04487993_102711</name>
</gene>
<sequence>MRLYEKHILPRLTHLAMGQDQLLPYRRRAISGLHGRVLEIGIGSGLNIALYPEAVRQIIGIDPSPELLSRAAQTSHGLMPAAEMIEGVAEALPLEDRSVDCVVATWTLCSVSEPEKALAEIRRVLKPDGVFRFVEHGLAPGPRIRRWQRWLTPVWKHCAGNCHLDRPTADLIETSGFRMERLNTGYATGPKPLVFMYEGQARLY</sequence>